<evidence type="ECO:0000256" key="7">
    <source>
        <dbReference type="PROSITE-ProRule" id="PRU00236"/>
    </source>
</evidence>
<dbReference type="PANTHER" id="PTHR11085:SF12">
    <property type="entry name" value="NAD-DEPENDENT PROTEIN DEACYLASE SIRTUIN-6"/>
    <property type="match status" value="1"/>
</dbReference>
<protein>
    <recommendedName>
        <fullName evidence="1">protein acetyllysine N-acetyltransferase</fullName>
        <ecNumber evidence="1">2.3.1.286</ecNumber>
    </recommendedName>
</protein>
<dbReference type="FunFam" id="3.40.50.1220:FF:000038">
    <property type="entry name" value="NAD-dependent protein deacetylase sirtuin-6 isoform X2"/>
    <property type="match status" value="1"/>
</dbReference>
<evidence type="ECO:0000256" key="3">
    <source>
        <dbReference type="ARBA" id="ARBA00022723"/>
    </source>
</evidence>
<evidence type="ECO:0000256" key="4">
    <source>
        <dbReference type="ARBA" id="ARBA00022833"/>
    </source>
</evidence>
<keyword evidence="11" id="KW-1185">Reference proteome</keyword>
<dbReference type="InterPro" id="IPR050134">
    <property type="entry name" value="NAD-dep_sirtuin_deacylases"/>
</dbReference>
<keyword evidence="4 7" id="KW-0862">Zinc</keyword>
<dbReference type="Pfam" id="PF02146">
    <property type="entry name" value="SIR2"/>
    <property type="match status" value="1"/>
</dbReference>
<feature type="binding site" evidence="7">
    <location>
        <position position="473"/>
    </location>
    <ligand>
        <name>Zn(2+)</name>
        <dbReference type="ChEBI" id="CHEBI:29105"/>
    </ligand>
</feature>
<feature type="binding site" evidence="7">
    <location>
        <position position="470"/>
    </location>
    <ligand>
        <name>Zn(2+)</name>
        <dbReference type="ChEBI" id="CHEBI:29105"/>
    </ligand>
</feature>
<dbReference type="GO" id="GO:0046872">
    <property type="term" value="F:metal ion binding"/>
    <property type="evidence" value="ECO:0007669"/>
    <property type="project" value="UniProtKB-KW"/>
</dbReference>
<feature type="region of interest" description="Disordered" evidence="8">
    <location>
        <begin position="250"/>
        <end position="283"/>
    </location>
</feature>
<evidence type="ECO:0000313" key="10">
    <source>
        <dbReference type="EMBL" id="KAG2374471.1"/>
    </source>
</evidence>
<evidence type="ECO:0000256" key="2">
    <source>
        <dbReference type="ARBA" id="ARBA00022679"/>
    </source>
</evidence>
<feature type="binding site" evidence="7">
    <location>
        <position position="502"/>
    </location>
    <ligand>
        <name>Zn(2+)</name>
        <dbReference type="ChEBI" id="CHEBI:29105"/>
    </ligand>
</feature>
<dbReference type="GeneID" id="68103209"/>
<evidence type="ECO:0000313" key="11">
    <source>
        <dbReference type="Proteomes" id="UP000816034"/>
    </source>
</evidence>
<dbReference type="InterPro" id="IPR029035">
    <property type="entry name" value="DHS-like_NAD/FAD-binding_dom"/>
</dbReference>
<keyword evidence="3 7" id="KW-0479">Metal-binding</keyword>
<dbReference type="SUPFAM" id="SSF52467">
    <property type="entry name" value="DHS-like NAD/FAD-binding domain"/>
    <property type="match status" value="1"/>
</dbReference>
<gene>
    <name evidence="10" type="ORF">C9374_010755</name>
</gene>
<dbReference type="Gene3D" id="3.40.50.1220">
    <property type="entry name" value="TPP-binding domain"/>
    <property type="match status" value="1"/>
</dbReference>
<dbReference type="GO" id="GO:0017136">
    <property type="term" value="F:histone deacetylase activity, NAD-dependent"/>
    <property type="evidence" value="ECO:0007669"/>
    <property type="project" value="TreeGrafter"/>
</dbReference>
<dbReference type="GO" id="GO:0005634">
    <property type="term" value="C:nucleus"/>
    <property type="evidence" value="ECO:0007669"/>
    <property type="project" value="TreeGrafter"/>
</dbReference>
<dbReference type="InterPro" id="IPR026590">
    <property type="entry name" value="Ssirtuin_cat_dom"/>
</dbReference>
<organism evidence="10 11">
    <name type="scientific">Naegleria lovaniensis</name>
    <name type="common">Amoeba</name>
    <dbReference type="NCBI Taxonomy" id="51637"/>
    <lineage>
        <taxon>Eukaryota</taxon>
        <taxon>Discoba</taxon>
        <taxon>Heterolobosea</taxon>
        <taxon>Tetramitia</taxon>
        <taxon>Eutetramitia</taxon>
        <taxon>Vahlkampfiidae</taxon>
        <taxon>Naegleria</taxon>
    </lineage>
</organism>
<feature type="binding site" evidence="7">
    <location>
        <position position="499"/>
    </location>
    <ligand>
        <name>Zn(2+)</name>
        <dbReference type="ChEBI" id="CHEBI:29105"/>
    </ligand>
</feature>
<keyword evidence="5" id="KW-0520">NAD</keyword>
<dbReference type="GO" id="GO:0000122">
    <property type="term" value="P:negative regulation of transcription by RNA polymerase II"/>
    <property type="evidence" value="ECO:0007669"/>
    <property type="project" value="TreeGrafter"/>
</dbReference>
<feature type="compositionally biased region" description="Basic and acidic residues" evidence="8">
    <location>
        <begin position="254"/>
        <end position="266"/>
    </location>
</feature>
<evidence type="ECO:0000256" key="1">
    <source>
        <dbReference type="ARBA" id="ARBA00012928"/>
    </source>
</evidence>
<feature type="domain" description="Deacetylase sirtuin-type" evidence="9">
    <location>
        <begin position="355"/>
        <end position="597"/>
    </location>
</feature>
<dbReference type="Gene3D" id="2.20.28.200">
    <property type="match status" value="1"/>
</dbReference>
<dbReference type="GO" id="GO:0003714">
    <property type="term" value="F:transcription corepressor activity"/>
    <property type="evidence" value="ECO:0007669"/>
    <property type="project" value="TreeGrafter"/>
</dbReference>
<feature type="active site" description="Proton acceptor" evidence="7">
    <location>
        <position position="462"/>
    </location>
</feature>
<comment type="caution">
    <text evidence="10">The sequence shown here is derived from an EMBL/GenBank/DDBJ whole genome shotgun (WGS) entry which is preliminary data.</text>
</comment>
<evidence type="ECO:0000256" key="6">
    <source>
        <dbReference type="ARBA" id="ARBA00038170"/>
    </source>
</evidence>
<dbReference type="EC" id="2.3.1.286" evidence="1"/>
<dbReference type="Proteomes" id="UP000816034">
    <property type="component" value="Unassembled WGS sequence"/>
</dbReference>
<sequence length="610" mass="68982">MTLIASPFAKRTQRVISHQNESQVQIVNIGPNDLIYVCKSELSDISIHAQRCMKVIVESSKQCQLNLQLSAITTGFVEMMNCEHVKMILSPECTSKIKTIQLDSLKECEIEFHVLKDELAEQDGRAFSELLTNFCNHLQIVSNIGCENVKLTVKTGENILISETLVFGNVENDLLEHNRSAVQFKSRFDFMSQSKYLDENNKNSSSTLALCTDLVLREGGGYISTLKEKQFKDRIQQEFDRRMEQFLNEQLVQDESHRKKKQEAQKKSSLVSQKLKEKALQNGTQNSSFLDQIKNFKKDAELKSSETHETSLIDMVGNIPVDFGKNRSKTNEAPQNDLGSITGLQQDVTEYQDDEETIREKAKQVASLIRNSKHCCVYTGAGISTSSKIPDYRGPKGVWTLRSAGKGHEIAKLDIEQALPTFAHYALTHLVKKKMVKFIVSTNVDGLHRRSGLTASEMSELHGNCYREVCEKCSKEYLRGFDVMKTVKFFQNHKTGRFCEECGGCLKDTIIHFGENLPTSELQSALHHSQEADFTLVLGTSMMVQPACHLPLMTLDNSGVMSIVNLQKTQFDHLSKVRVFAKTDEFMKMVMEELGELEHVDTSFDAVSQW</sequence>
<dbReference type="AlphaFoldDB" id="A0AA88GDF0"/>
<dbReference type="EMBL" id="PYSW02000045">
    <property type="protein sequence ID" value="KAG2374471.1"/>
    <property type="molecule type" value="Genomic_DNA"/>
</dbReference>
<keyword evidence="2" id="KW-0808">Transferase</keyword>
<evidence type="ECO:0000256" key="5">
    <source>
        <dbReference type="ARBA" id="ARBA00023027"/>
    </source>
</evidence>
<accession>A0AA88GDF0</accession>
<dbReference type="InterPro" id="IPR003000">
    <property type="entry name" value="Sirtuin"/>
</dbReference>
<evidence type="ECO:0000259" key="9">
    <source>
        <dbReference type="PROSITE" id="PS50305"/>
    </source>
</evidence>
<reference evidence="10 11" key="1">
    <citation type="journal article" date="2018" name="BMC Genomics">
        <title>The genome of Naegleria lovaniensis, the basis for a comparative approach to unravel pathogenicity factors of the human pathogenic amoeba N. fowleri.</title>
        <authorList>
            <person name="Liechti N."/>
            <person name="Schurch N."/>
            <person name="Bruggmann R."/>
            <person name="Wittwer M."/>
        </authorList>
    </citation>
    <scope>NUCLEOTIDE SEQUENCE [LARGE SCALE GENOMIC DNA]</scope>
    <source>
        <strain evidence="10 11">ATCC 30569</strain>
    </source>
</reference>
<dbReference type="PANTHER" id="PTHR11085">
    <property type="entry name" value="NAD-DEPENDENT PROTEIN DEACYLASE SIRTUIN-5, MITOCHONDRIAL-RELATED"/>
    <property type="match status" value="1"/>
</dbReference>
<comment type="similarity">
    <text evidence="6">Belongs to the sirtuin family. Class IV subfamily.</text>
</comment>
<dbReference type="PROSITE" id="PS50305">
    <property type="entry name" value="SIRTUIN"/>
    <property type="match status" value="1"/>
</dbReference>
<name>A0AA88GDF0_NAELO</name>
<dbReference type="RefSeq" id="XP_044543645.1">
    <property type="nucleotide sequence ID" value="XM_044686334.1"/>
</dbReference>
<evidence type="ECO:0000256" key="8">
    <source>
        <dbReference type="SAM" id="MobiDB-lite"/>
    </source>
</evidence>
<proteinExistence type="inferred from homology"/>
<dbReference type="GO" id="GO:0070403">
    <property type="term" value="F:NAD+ binding"/>
    <property type="evidence" value="ECO:0007669"/>
    <property type="project" value="InterPro"/>
</dbReference>